<evidence type="ECO:0000259" key="4">
    <source>
        <dbReference type="SMART" id="SM00043"/>
    </source>
</evidence>
<feature type="transmembrane region" description="Helical" evidence="3">
    <location>
        <begin position="32"/>
        <end position="58"/>
    </location>
</feature>
<dbReference type="PROSITE" id="PS00287">
    <property type="entry name" value="CYSTATIN"/>
    <property type="match status" value="1"/>
</dbReference>
<keyword evidence="3" id="KW-0472">Membrane</keyword>
<dbReference type="Proteomes" id="UP001058974">
    <property type="component" value="Chromosome 5"/>
</dbReference>
<dbReference type="InterPro" id="IPR046350">
    <property type="entry name" value="Cystatin_sf"/>
</dbReference>
<dbReference type="SUPFAM" id="SSF54403">
    <property type="entry name" value="Cystatin/monellin"/>
    <property type="match status" value="1"/>
</dbReference>
<organism evidence="5 6">
    <name type="scientific">Pisum sativum</name>
    <name type="common">Garden pea</name>
    <name type="synonym">Lathyrus oleraceus</name>
    <dbReference type="NCBI Taxonomy" id="3888"/>
    <lineage>
        <taxon>Eukaryota</taxon>
        <taxon>Viridiplantae</taxon>
        <taxon>Streptophyta</taxon>
        <taxon>Embryophyta</taxon>
        <taxon>Tracheophyta</taxon>
        <taxon>Spermatophyta</taxon>
        <taxon>Magnoliopsida</taxon>
        <taxon>eudicotyledons</taxon>
        <taxon>Gunneridae</taxon>
        <taxon>Pentapetalae</taxon>
        <taxon>rosids</taxon>
        <taxon>fabids</taxon>
        <taxon>Fabales</taxon>
        <taxon>Fabaceae</taxon>
        <taxon>Papilionoideae</taxon>
        <taxon>50 kb inversion clade</taxon>
        <taxon>NPAAA clade</taxon>
        <taxon>Hologalegina</taxon>
        <taxon>IRL clade</taxon>
        <taxon>Fabeae</taxon>
        <taxon>Lathyrus</taxon>
    </lineage>
</organism>
<dbReference type="SMART" id="SM00043">
    <property type="entry name" value="CY"/>
    <property type="match status" value="1"/>
</dbReference>
<evidence type="ECO:0000256" key="1">
    <source>
        <dbReference type="ARBA" id="ARBA00022690"/>
    </source>
</evidence>
<dbReference type="CDD" id="cd00042">
    <property type="entry name" value="CY"/>
    <property type="match status" value="1"/>
</dbReference>
<dbReference type="EMBL" id="JAMSHJ010000005">
    <property type="protein sequence ID" value="KAI5406398.1"/>
    <property type="molecule type" value="Genomic_DNA"/>
</dbReference>
<keyword evidence="6" id="KW-1185">Reference proteome</keyword>
<dbReference type="Pfam" id="PF16845">
    <property type="entry name" value="SQAPI"/>
    <property type="match status" value="1"/>
</dbReference>
<feature type="non-terminal residue" evidence="5">
    <location>
        <position position="1"/>
    </location>
</feature>
<dbReference type="InterPro" id="IPR000010">
    <property type="entry name" value="Cystatin_dom"/>
</dbReference>
<dbReference type="InterPro" id="IPR018073">
    <property type="entry name" value="Prot_inh_cystat_CS"/>
</dbReference>
<keyword evidence="3" id="KW-1133">Transmembrane helix</keyword>
<evidence type="ECO:0000256" key="3">
    <source>
        <dbReference type="SAM" id="Phobius"/>
    </source>
</evidence>
<gene>
    <name evidence="5" type="ORF">KIW84_052932</name>
</gene>
<keyword evidence="2" id="KW-0789">Thiol protease inhibitor</keyword>
<sequence>FISTTIYISSHIHQIISFHSFSFLYTLPYTQVNHFFCGFMMAVPVNIAILITSLLCILSTASCGRLIVGAKTEITDVRTNMEVQELGKFAVEEYNYKKSNGGGEALKFVEVVEAKKQVVSGMKYYLNISAVDHNGVRRMFTSVVVVKPWIQYKKVLHFGDSSSFHQLQHTSM</sequence>
<protein>
    <recommendedName>
        <fullName evidence="4">Cystatin domain-containing protein</fullName>
    </recommendedName>
</protein>
<comment type="caution">
    <text evidence="5">The sequence shown here is derived from an EMBL/GenBank/DDBJ whole genome shotgun (WGS) entry which is preliminary data.</text>
</comment>
<evidence type="ECO:0000313" key="6">
    <source>
        <dbReference type="Proteomes" id="UP001058974"/>
    </source>
</evidence>
<evidence type="ECO:0000256" key="2">
    <source>
        <dbReference type="ARBA" id="ARBA00022704"/>
    </source>
</evidence>
<proteinExistence type="predicted"/>
<keyword evidence="3" id="KW-0812">Transmembrane</keyword>
<dbReference type="AlphaFoldDB" id="A0A9D4WRR8"/>
<dbReference type="GO" id="GO:0004869">
    <property type="term" value="F:cysteine-type endopeptidase inhibitor activity"/>
    <property type="evidence" value="ECO:0007669"/>
    <property type="project" value="UniProtKB-KW"/>
</dbReference>
<dbReference type="PANTHER" id="PTHR47373">
    <property type="entry name" value="CYSTEINE PROTEINASE INHIBITOR 2"/>
    <property type="match status" value="1"/>
</dbReference>
<evidence type="ECO:0000313" key="5">
    <source>
        <dbReference type="EMBL" id="KAI5406398.1"/>
    </source>
</evidence>
<dbReference type="PANTHER" id="PTHR47373:SF1">
    <property type="entry name" value="CYSTEINE PROTEINASE INHIBITOR 2"/>
    <property type="match status" value="1"/>
</dbReference>
<dbReference type="Gene3D" id="3.10.450.10">
    <property type="match status" value="1"/>
</dbReference>
<accession>A0A9D4WRR8</accession>
<name>A0A9D4WRR8_PEA</name>
<dbReference type="Gramene" id="Psat05G0293200-T1">
    <property type="protein sequence ID" value="KAI5406398.1"/>
    <property type="gene ID" value="KIW84_052932"/>
</dbReference>
<keyword evidence="1" id="KW-0646">Protease inhibitor</keyword>
<feature type="domain" description="Cystatin" evidence="4">
    <location>
        <begin position="66"/>
        <end position="161"/>
    </location>
</feature>
<reference evidence="5 6" key="1">
    <citation type="journal article" date="2022" name="Nat. Genet.">
        <title>Improved pea reference genome and pan-genome highlight genomic features and evolutionary characteristics.</title>
        <authorList>
            <person name="Yang T."/>
            <person name="Liu R."/>
            <person name="Luo Y."/>
            <person name="Hu S."/>
            <person name="Wang D."/>
            <person name="Wang C."/>
            <person name="Pandey M.K."/>
            <person name="Ge S."/>
            <person name="Xu Q."/>
            <person name="Li N."/>
            <person name="Li G."/>
            <person name="Huang Y."/>
            <person name="Saxena R.K."/>
            <person name="Ji Y."/>
            <person name="Li M."/>
            <person name="Yan X."/>
            <person name="He Y."/>
            <person name="Liu Y."/>
            <person name="Wang X."/>
            <person name="Xiang C."/>
            <person name="Varshney R.K."/>
            <person name="Ding H."/>
            <person name="Gao S."/>
            <person name="Zong X."/>
        </authorList>
    </citation>
    <scope>NUCLEOTIDE SEQUENCE [LARGE SCALE GENOMIC DNA]</scope>
    <source>
        <strain evidence="5 6">cv. Zhongwan 6</strain>
    </source>
</reference>